<reference evidence="2 3" key="1">
    <citation type="journal article" date="2018" name="Sci. Rep.">
        <title>Comparative analysis of the Pocillopora damicornis genome highlights role of immune system in coral evolution.</title>
        <authorList>
            <person name="Cunning R."/>
            <person name="Bay R.A."/>
            <person name="Gillette P."/>
            <person name="Baker A.C."/>
            <person name="Traylor-Knowles N."/>
        </authorList>
    </citation>
    <scope>NUCLEOTIDE SEQUENCE [LARGE SCALE GENOMIC DNA]</scope>
    <source>
        <strain evidence="2">RSMAS</strain>
        <tissue evidence="2">Whole animal</tissue>
    </source>
</reference>
<dbReference type="EMBL" id="RCHS01001970">
    <property type="protein sequence ID" value="RMX50422.1"/>
    <property type="molecule type" value="Genomic_DNA"/>
</dbReference>
<accession>A0A3M6U9R6</accession>
<dbReference type="InterPro" id="IPR052958">
    <property type="entry name" value="IFN-induced_PKR_regulator"/>
</dbReference>
<dbReference type="Proteomes" id="UP000275408">
    <property type="component" value="Unassembled WGS sequence"/>
</dbReference>
<sequence length="348" mass="39695">MSLSKSRKRSYRYRVKCEECEKEFDSDYVEAHSRIVHSGRKVRHRRHRLLDVVQRVNNVLFHQHSNLQISSQDPESIDQDSLKPDASMRDVQEPREPSTPIDKGIQSDLGGIAELEPESSTSPTLTTMVPKQPVLPEYPGTKFRNLVLERITTEVRRSGYFGIIMDETSDVSRTEEVSLCLSTARWSCRWAVVTLSKDRDPKTYNESNSLLHSICDFEFVYGLMFLKLILSNTDNLSRYLQGEQMDVITAKKTADAVIKTLSNCRNEESFTQMWSHADVIAQKIRIGIEGTKFTLRVAKVSQTRPSRRRQGPTGETPAAANDGSQQTAKDHFRITVYYTSIDKVVSEL</sequence>
<organism evidence="2 3">
    <name type="scientific">Pocillopora damicornis</name>
    <name type="common">Cauliflower coral</name>
    <name type="synonym">Millepora damicornis</name>
    <dbReference type="NCBI Taxonomy" id="46731"/>
    <lineage>
        <taxon>Eukaryota</taxon>
        <taxon>Metazoa</taxon>
        <taxon>Cnidaria</taxon>
        <taxon>Anthozoa</taxon>
        <taxon>Hexacorallia</taxon>
        <taxon>Scleractinia</taxon>
        <taxon>Astrocoeniina</taxon>
        <taxon>Pocilloporidae</taxon>
        <taxon>Pocillopora</taxon>
    </lineage>
</organism>
<evidence type="ECO:0000313" key="3">
    <source>
        <dbReference type="Proteomes" id="UP000275408"/>
    </source>
</evidence>
<evidence type="ECO:0000313" key="2">
    <source>
        <dbReference type="EMBL" id="RMX50422.1"/>
    </source>
</evidence>
<evidence type="ECO:0000256" key="1">
    <source>
        <dbReference type="SAM" id="MobiDB-lite"/>
    </source>
</evidence>
<proteinExistence type="predicted"/>
<dbReference type="OrthoDB" id="5976235at2759"/>
<gene>
    <name evidence="2" type="ORF">pdam_00010448</name>
</gene>
<feature type="region of interest" description="Disordered" evidence="1">
    <location>
        <begin position="299"/>
        <end position="327"/>
    </location>
</feature>
<keyword evidence="3" id="KW-1185">Reference proteome</keyword>
<feature type="region of interest" description="Disordered" evidence="1">
    <location>
        <begin position="65"/>
        <end position="106"/>
    </location>
</feature>
<feature type="compositionally biased region" description="Polar residues" evidence="1">
    <location>
        <begin position="65"/>
        <end position="74"/>
    </location>
</feature>
<dbReference type="PANTHER" id="PTHR46289">
    <property type="entry name" value="52 KDA REPRESSOR OF THE INHIBITOR OF THE PROTEIN KINASE-LIKE PROTEIN-RELATED"/>
    <property type="match status" value="1"/>
</dbReference>
<dbReference type="AlphaFoldDB" id="A0A3M6U9R6"/>
<protein>
    <submittedName>
        <fullName evidence="2">Uncharacterized protein</fullName>
    </submittedName>
</protein>
<name>A0A3M6U9R6_POCDA</name>
<dbReference type="PANTHER" id="PTHR46289:SF19">
    <property type="entry name" value="ZINC FINGER MYM-TYPE CONTAINING 1"/>
    <property type="match status" value="1"/>
</dbReference>
<feature type="compositionally biased region" description="Basic and acidic residues" evidence="1">
    <location>
        <begin position="80"/>
        <end position="96"/>
    </location>
</feature>
<comment type="caution">
    <text evidence="2">The sequence shown here is derived from an EMBL/GenBank/DDBJ whole genome shotgun (WGS) entry which is preliminary data.</text>
</comment>